<gene>
    <name evidence="2" type="ORF">GCM10010842_08060</name>
</gene>
<protein>
    <recommendedName>
        <fullName evidence="4">VCBS repeat-containing protein</fullName>
    </recommendedName>
</protein>
<proteinExistence type="predicted"/>
<accession>A0ABQ2IZK1</accession>
<comment type="caution">
    <text evidence="2">The sequence shown here is derived from an EMBL/GenBank/DDBJ whole genome shotgun (WGS) entry which is preliminary data.</text>
</comment>
<dbReference type="Proteomes" id="UP000645517">
    <property type="component" value="Unassembled WGS sequence"/>
</dbReference>
<keyword evidence="3" id="KW-1185">Reference proteome</keyword>
<name>A0ABQ2IZK1_9DEIO</name>
<evidence type="ECO:0000256" key="1">
    <source>
        <dbReference type="SAM" id="SignalP"/>
    </source>
</evidence>
<evidence type="ECO:0000313" key="2">
    <source>
        <dbReference type="EMBL" id="GGN31836.1"/>
    </source>
</evidence>
<feature type="chain" id="PRO_5046180190" description="VCBS repeat-containing protein" evidence="1">
    <location>
        <begin position="21"/>
        <end position="236"/>
    </location>
</feature>
<evidence type="ECO:0008006" key="4">
    <source>
        <dbReference type="Google" id="ProtNLM"/>
    </source>
</evidence>
<keyword evidence="1" id="KW-0732">Signal</keyword>
<sequence>MTNTARLLLTTLSLLGTAYAQPTTLLLDRPGVTITTLQPFDPDTSGPLTGFVLRFQGVSLTQRQWRLDPRNTFAGQRDVNNDGRPELLLDTMTGYALGEASDLTRVLTVANGVIREIPQPDLRAAASYGKLVQVGPGRLIVNGQSLLPGSLNAEVRDWLTRNAPAALKATPALGGALRYLNPNGQKRDELDVRVSVDLAGHIVGYLYTTLTLQGSAAKGQYRVTQVRFEACEIERG</sequence>
<reference evidence="3" key="1">
    <citation type="journal article" date="2019" name="Int. J. Syst. Evol. Microbiol.">
        <title>The Global Catalogue of Microorganisms (GCM) 10K type strain sequencing project: providing services to taxonomists for standard genome sequencing and annotation.</title>
        <authorList>
            <consortium name="The Broad Institute Genomics Platform"/>
            <consortium name="The Broad Institute Genome Sequencing Center for Infectious Disease"/>
            <person name="Wu L."/>
            <person name="Ma J."/>
        </authorList>
    </citation>
    <scope>NUCLEOTIDE SEQUENCE [LARGE SCALE GENOMIC DNA]</scope>
    <source>
        <strain evidence="3">JCM 16918</strain>
    </source>
</reference>
<evidence type="ECO:0000313" key="3">
    <source>
        <dbReference type="Proteomes" id="UP000645517"/>
    </source>
</evidence>
<feature type="signal peptide" evidence="1">
    <location>
        <begin position="1"/>
        <end position="20"/>
    </location>
</feature>
<dbReference type="EMBL" id="BMOR01000002">
    <property type="protein sequence ID" value="GGN31836.1"/>
    <property type="molecule type" value="Genomic_DNA"/>
</dbReference>
<organism evidence="2 3">
    <name type="scientific">Deinococcus daejeonensis</name>
    <dbReference type="NCBI Taxonomy" id="1007098"/>
    <lineage>
        <taxon>Bacteria</taxon>
        <taxon>Thermotogati</taxon>
        <taxon>Deinococcota</taxon>
        <taxon>Deinococci</taxon>
        <taxon>Deinococcales</taxon>
        <taxon>Deinococcaceae</taxon>
        <taxon>Deinococcus</taxon>
    </lineage>
</organism>